<keyword evidence="4" id="KW-0788">Thiol protease</keyword>
<evidence type="ECO:0000256" key="7">
    <source>
        <dbReference type="ARBA" id="ARBA00022989"/>
    </source>
</evidence>
<evidence type="ECO:0000313" key="15">
    <source>
        <dbReference type="Proteomes" id="UP001356428"/>
    </source>
</evidence>
<proteinExistence type="predicted"/>
<keyword evidence="5" id="KW-0067">ATP-binding</keyword>
<dbReference type="InterPro" id="IPR017871">
    <property type="entry name" value="ABC_transporter-like_CS"/>
</dbReference>
<feature type="transmembrane region" description="Helical" evidence="10">
    <location>
        <begin position="410"/>
        <end position="432"/>
    </location>
</feature>
<evidence type="ECO:0000256" key="8">
    <source>
        <dbReference type="ARBA" id="ARBA00023136"/>
    </source>
</evidence>
<dbReference type="Gene3D" id="3.90.70.10">
    <property type="entry name" value="Cysteine proteinases"/>
    <property type="match status" value="1"/>
</dbReference>
<dbReference type="InterPro" id="IPR027417">
    <property type="entry name" value="P-loop_NTPase"/>
</dbReference>
<feature type="transmembrane region" description="Helical" evidence="10">
    <location>
        <begin position="267"/>
        <end position="292"/>
    </location>
</feature>
<dbReference type="EMBL" id="CP109083">
    <property type="protein sequence ID" value="WSB08293.1"/>
    <property type="molecule type" value="Genomic_DNA"/>
</dbReference>
<dbReference type="Proteomes" id="UP001356428">
    <property type="component" value="Chromosome"/>
</dbReference>
<feature type="domain" description="ABC transporter" evidence="11">
    <location>
        <begin position="472"/>
        <end position="705"/>
    </location>
</feature>
<dbReference type="RefSeq" id="WP_326741068.1">
    <property type="nucleotide sequence ID" value="NZ_CP109083.1"/>
</dbReference>
<dbReference type="InterPro" id="IPR005074">
    <property type="entry name" value="Peptidase_C39"/>
</dbReference>
<feature type="transmembrane region" description="Helical" evidence="10">
    <location>
        <begin position="377"/>
        <end position="398"/>
    </location>
</feature>
<dbReference type="PANTHER" id="PTHR24221:SF654">
    <property type="entry name" value="ATP-BINDING CASSETTE SUB-FAMILY B MEMBER 6"/>
    <property type="match status" value="1"/>
</dbReference>
<organism evidence="14 15">
    <name type="scientific">Streptomyces cyaneofuscatus</name>
    <dbReference type="NCBI Taxonomy" id="66883"/>
    <lineage>
        <taxon>Bacteria</taxon>
        <taxon>Bacillati</taxon>
        <taxon>Actinomycetota</taxon>
        <taxon>Actinomycetes</taxon>
        <taxon>Kitasatosporales</taxon>
        <taxon>Streptomycetaceae</taxon>
        <taxon>Streptomyces</taxon>
    </lineage>
</organism>
<feature type="domain" description="ABC transmembrane type-1" evidence="12">
    <location>
        <begin position="161"/>
        <end position="439"/>
    </location>
</feature>
<keyword evidence="9" id="KW-0080">Bacteriocin transport</keyword>
<dbReference type="PROSITE" id="PS00211">
    <property type="entry name" value="ABC_TRANSPORTER_1"/>
    <property type="match status" value="1"/>
</dbReference>
<feature type="domain" description="Peptidase C39" evidence="13">
    <location>
        <begin position="6"/>
        <end position="125"/>
    </location>
</feature>
<dbReference type="SUPFAM" id="SSF90123">
    <property type="entry name" value="ABC transporter transmembrane region"/>
    <property type="match status" value="1"/>
</dbReference>
<protein>
    <submittedName>
        <fullName evidence="14">Peptidase domain-containing ABC transporter</fullName>
    </submittedName>
</protein>
<evidence type="ECO:0000259" key="11">
    <source>
        <dbReference type="PROSITE" id="PS50893"/>
    </source>
</evidence>
<dbReference type="PROSITE" id="PS50929">
    <property type="entry name" value="ABC_TM1F"/>
    <property type="match status" value="1"/>
</dbReference>
<accession>A0ABZ1EW90</accession>
<feature type="transmembrane region" description="Helical" evidence="10">
    <location>
        <begin position="161"/>
        <end position="183"/>
    </location>
</feature>
<dbReference type="SMART" id="SM00382">
    <property type="entry name" value="AAA"/>
    <property type="match status" value="1"/>
</dbReference>
<dbReference type="Gene3D" id="3.40.50.300">
    <property type="entry name" value="P-loop containing nucleotide triphosphate hydrolases"/>
    <property type="match status" value="1"/>
</dbReference>
<evidence type="ECO:0000256" key="9">
    <source>
        <dbReference type="ARBA" id="ARBA00043264"/>
    </source>
</evidence>
<dbReference type="Pfam" id="PF00664">
    <property type="entry name" value="ABC_membrane"/>
    <property type="match status" value="1"/>
</dbReference>
<dbReference type="PROSITE" id="PS50893">
    <property type="entry name" value="ABC_TRANSPORTER_2"/>
    <property type="match status" value="1"/>
</dbReference>
<dbReference type="InterPro" id="IPR011527">
    <property type="entry name" value="ABC1_TM_dom"/>
</dbReference>
<keyword evidence="4" id="KW-0378">Hydrolase</keyword>
<evidence type="ECO:0000256" key="3">
    <source>
        <dbReference type="ARBA" id="ARBA00022741"/>
    </source>
</evidence>
<dbReference type="SUPFAM" id="SSF52540">
    <property type="entry name" value="P-loop containing nucleoside triphosphate hydrolases"/>
    <property type="match status" value="1"/>
</dbReference>
<comment type="subcellular location">
    <subcellularLocation>
        <location evidence="1">Cell membrane</location>
        <topology evidence="1">Multi-pass membrane protein</topology>
    </subcellularLocation>
</comment>
<feature type="transmembrane region" description="Helical" evidence="10">
    <location>
        <begin position="195"/>
        <end position="214"/>
    </location>
</feature>
<dbReference type="InterPro" id="IPR003439">
    <property type="entry name" value="ABC_transporter-like_ATP-bd"/>
</dbReference>
<evidence type="ECO:0000256" key="10">
    <source>
        <dbReference type="SAM" id="Phobius"/>
    </source>
</evidence>
<gene>
    <name evidence="14" type="ORF">OG849_14020</name>
</gene>
<evidence type="ECO:0000256" key="1">
    <source>
        <dbReference type="ARBA" id="ARBA00004651"/>
    </source>
</evidence>
<dbReference type="PROSITE" id="PS50990">
    <property type="entry name" value="PEPTIDASE_C39"/>
    <property type="match status" value="1"/>
</dbReference>
<evidence type="ECO:0000256" key="6">
    <source>
        <dbReference type="ARBA" id="ARBA00022927"/>
    </source>
</evidence>
<dbReference type="InterPro" id="IPR039421">
    <property type="entry name" value="Type_1_exporter"/>
</dbReference>
<evidence type="ECO:0000313" key="14">
    <source>
        <dbReference type="EMBL" id="WSB08293.1"/>
    </source>
</evidence>
<dbReference type="Pfam" id="PF00005">
    <property type="entry name" value="ABC_tran"/>
    <property type="match status" value="1"/>
</dbReference>
<dbReference type="Pfam" id="PF03412">
    <property type="entry name" value="Peptidase_C39"/>
    <property type="match status" value="1"/>
</dbReference>
<evidence type="ECO:0000256" key="5">
    <source>
        <dbReference type="ARBA" id="ARBA00022840"/>
    </source>
</evidence>
<keyword evidence="3" id="KW-0547">Nucleotide-binding</keyword>
<evidence type="ECO:0000256" key="4">
    <source>
        <dbReference type="ARBA" id="ARBA00022807"/>
    </source>
</evidence>
<dbReference type="Gene3D" id="1.20.1560.10">
    <property type="entry name" value="ABC transporter type 1, transmembrane domain"/>
    <property type="match status" value="1"/>
</dbReference>
<evidence type="ECO:0000259" key="12">
    <source>
        <dbReference type="PROSITE" id="PS50929"/>
    </source>
</evidence>
<keyword evidence="6" id="KW-0653">Protein transport</keyword>
<name>A0ABZ1EW90_9ACTN</name>
<keyword evidence="4" id="KW-0645">Protease</keyword>
<keyword evidence="6" id="KW-0813">Transport</keyword>
<reference evidence="14 15" key="1">
    <citation type="submission" date="2022-10" db="EMBL/GenBank/DDBJ databases">
        <title>The complete genomes of actinobacterial strains from the NBC collection.</title>
        <authorList>
            <person name="Joergensen T.S."/>
            <person name="Alvarez Arevalo M."/>
            <person name="Sterndorff E.B."/>
            <person name="Faurdal D."/>
            <person name="Vuksanovic O."/>
            <person name="Mourched A.-S."/>
            <person name="Charusanti P."/>
            <person name="Shaw S."/>
            <person name="Blin K."/>
            <person name="Weber T."/>
        </authorList>
    </citation>
    <scope>NUCLEOTIDE SEQUENCE [LARGE SCALE GENOMIC DNA]</scope>
    <source>
        <strain evidence="14 15">NBC 01792</strain>
    </source>
</reference>
<keyword evidence="15" id="KW-1185">Reference proteome</keyword>
<feature type="transmembrane region" description="Helical" evidence="10">
    <location>
        <begin position="298"/>
        <end position="315"/>
    </location>
</feature>
<sequence>MPVRLQSQLSDCGPVCLSMTLGHHGIDVSVEQLRLDTDCGRDGVSAKALLTTARSYGLAGRGVRASLAGLGSLPAGSILFWKFNHFVVLERVASGYVYVVDPAHGRRRLRMEDVSKNFTGVALEFDAPLHSRARRGKDHRPPSPWRHLAHFFPRSRKWIHLALLSLGILLFGLVAPLATAHVVENGGLGGSLRPAHAAVAVGISALSFFLLQLLRGLVILELQTAAEKRVTLGIFNRLLSLPYAFFSRRAPADLALRVRTSSAVRHVVTNGMVSAVFDGVLVLSYLAVLMVADAGTGLWVLALVVVQSGVLAAAWRRQVYLSADALESQAQADSELNEVLEGMGTVKSGGLDQVVGDRWANSLVEELNARTRGRRHFTLISSFVLAAQFTAPLCVLAVGAVKVANGDLTLGAMTAFASLSVGVFMPLTNLVLSGLQVAAIKAPLTRLGDILDAVPEESGPAGTAVLSDRACLRLEGVSFVYPGAAEAAVSDVDLVVPANGFVAVLGASGCGKSTLAMILAGLYTPKDGRILIGSESLATIDRASLRRSISFVNQDARVFAGSIRRNITMGAPEATHADLEWAARTAHIHDDIAGMPMGYETLLGPGGAGLSGGQRQRISLARALVRRPRILILDEATSALDRLTEARVIASVRELGCTLIMITHRLAAAVEADEIAVVDGGRVVQRGSHHELASVPGPYRSLASSSAVLDRR</sequence>
<keyword evidence="8 10" id="KW-0472">Membrane</keyword>
<dbReference type="InterPro" id="IPR036640">
    <property type="entry name" value="ABC1_TM_sf"/>
</dbReference>
<dbReference type="InterPro" id="IPR003593">
    <property type="entry name" value="AAA+_ATPase"/>
</dbReference>
<evidence type="ECO:0000259" key="13">
    <source>
        <dbReference type="PROSITE" id="PS50990"/>
    </source>
</evidence>
<keyword evidence="2 10" id="KW-0812">Transmembrane</keyword>
<keyword evidence="7 10" id="KW-1133">Transmembrane helix</keyword>
<evidence type="ECO:0000256" key="2">
    <source>
        <dbReference type="ARBA" id="ARBA00022692"/>
    </source>
</evidence>
<dbReference type="PANTHER" id="PTHR24221">
    <property type="entry name" value="ATP-BINDING CASSETTE SUB-FAMILY B"/>
    <property type="match status" value="1"/>
</dbReference>